<dbReference type="Pfam" id="PF17899">
    <property type="entry name" value="Peptidase_M61_N"/>
    <property type="match status" value="1"/>
</dbReference>
<feature type="signal peptide" evidence="1">
    <location>
        <begin position="1"/>
        <end position="24"/>
    </location>
</feature>
<evidence type="ECO:0000313" key="4">
    <source>
        <dbReference type="EMBL" id="AUP77812.1"/>
    </source>
</evidence>
<dbReference type="SUPFAM" id="SSF55486">
    <property type="entry name" value="Metalloproteases ('zincins'), catalytic domain"/>
    <property type="match status" value="1"/>
</dbReference>
<keyword evidence="5" id="KW-1185">Reference proteome</keyword>
<dbReference type="SUPFAM" id="SSF50156">
    <property type="entry name" value="PDZ domain-like"/>
    <property type="match status" value="1"/>
</dbReference>
<dbReference type="AlphaFoldDB" id="A0A2K9PL84"/>
<evidence type="ECO:0000259" key="2">
    <source>
        <dbReference type="Pfam" id="PF05299"/>
    </source>
</evidence>
<sequence length="630" mass="70604">MNTKTFAALFAGILLASCSSTKNAKNDLAVSLPIETAINLTGIENDKAPVTINPGRFTVETVTYRLPKVVQGTYSVSDFGKYIDGFKAIDYKGNELPVNKVDTNTWSISNAKELDKITYLVNDTYDIEVNGGIGKEAPFSPSGTNIEPNNYVLNLHGFIGYFDSLKKNQYKLDVTAPADFVRTSALQNVGSKTSEDGKSVTTSYFATRYFDITDNPMMYGNLDVEEFKVGDIKIVLSVYSPNKVHSAKSLKETIFKMMEAQKAYLGDINATPRYDIYLYLSEGKEDSPKGFGALEHHTSTVVVMPESMPKEALDESMTDVVSHEFFHIVTPLSVHSEDVHYFDYHNPTFSKHLWMYEGVTEYFATLFQVDQGLVSESDFYNRIMDKIQRSKQMNDAMSFTIMSENVLKDPYKDEYLNVYQKGALIGMCIDILMREESNGERGILSLMKELSNKYGKNKPFEDDKLIDEIVAMTYPSLRGFFDTHVVGDTPIDYNKFFEKVGLEIGEGKLEANYILMNGVPIVSGDPQKGTIFFTDMALKNSFWEEQGVKANDVIKSVDGEALTMQNANDVLQQVFMWQPGRDIEVTLDRAGEEVVIKTTTTQGYVTGKAIVEKADATDAQKTLREAWLKG</sequence>
<accession>A0A2K9PL84</accession>
<keyword evidence="1" id="KW-0732">Signal</keyword>
<reference evidence="4 5" key="1">
    <citation type="submission" date="2018-01" db="EMBL/GenBank/DDBJ databases">
        <title>Complete genome sequence of Flavivirga eckloniae ECD14 isolated from seaweed Ecklonia cava.</title>
        <authorList>
            <person name="Lee J.H."/>
            <person name="Baik K.S."/>
            <person name="Seong C.N."/>
        </authorList>
    </citation>
    <scope>NUCLEOTIDE SEQUENCE [LARGE SCALE GENOMIC DNA]</scope>
    <source>
        <strain evidence="4 5">ECD14</strain>
    </source>
</reference>
<dbReference type="Pfam" id="PF05299">
    <property type="entry name" value="Peptidase_M61"/>
    <property type="match status" value="1"/>
</dbReference>
<feature type="chain" id="PRO_5014642717" evidence="1">
    <location>
        <begin position="25"/>
        <end position="630"/>
    </location>
</feature>
<organism evidence="4 5">
    <name type="scientific">Flavivirga eckloniae</name>
    <dbReference type="NCBI Taxonomy" id="1803846"/>
    <lineage>
        <taxon>Bacteria</taxon>
        <taxon>Pseudomonadati</taxon>
        <taxon>Bacteroidota</taxon>
        <taxon>Flavobacteriia</taxon>
        <taxon>Flavobacteriales</taxon>
        <taxon>Flavobacteriaceae</taxon>
        <taxon>Flavivirga</taxon>
    </lineage>
</organism>
<dbReference type="InterPro" id="IPR036034">
    <property type="entry name" value="PDZ_sf"/>
</dbReference>
<dbReference type="PROSITE" id="PS51257">
    <property type="entry name" value="PROKAR_LIPOPROTEIN"/>
    <property type="match status" value="1"/>
</dbReference>
<dbReference type="RefSeq" id="WP_102754471.1">
    <property type="nucleotide sequence ID" value="NZ_CP025791.1"/>
</dbReference>
<dbReference type="Gene3D" id="1.10.390.10">
    <property type="entry name" value="Neutral Protease Domain 2"/>
    <property type="match status" value="1"/>
</dbReference>
<feature type="domain" description="Peptidase M61 catalytic" evidence="2">
    <location>
        <begin position="318"/>
        <end position="425"/>
    </location>
</feature>
<gene>
    <name evidence="4" type="ORF">C1H87_03405</name>
</gene>
<dbReference type="InterPro" id="IPR007963">
    <property type="entry name" value="Peptidase_M61_catalytic"/>
</dbReference>
<protein>
    <submittedName>
        <fullName evidence="4">Peptidase M61</fullName>
    </submittedName>
</protein>
<evidence type="ECO:0000259" key="3">
    <source>
        <dbReference type="Pfam" id="PF17899"/>
    </source>
</evidence>
<evidence type="ECO:0000313" key="5">
    <source>
        <dbReference type="Proteomes" id="UP000235826"/>
    </source>
</evidence>
<feature type="domain" description="Peptidase M61 N-terminal" evidence="3">
    <location>
        <begin position="37"/>
        <end position="221"/>
    </location>
</feature>
<dbReference type="KEGG" id="fek:C1H87_03405"/>
<dbReference type="InterPro" id="IPR040756">
    <property type="entry name" value="Peptidase_M61_N"/>
</dbReference>
<dbReference type="OrthoDB" id="9778516at2"/>
<evidence type="ECO:0000256" key="1">
    <source>
        <dbReference type="SAM" id="SignalP"/>
    </source>
</evidence>
<name>A0A2K9PL84_9FLAO</name>
<dbReference type="EMBL" id="CP025791">
    <property type="protein sequence ID" value="AUP77812.1"/>
    <property type="molecule type" value="Genomic_DNA"/>
</dbReference>
<dbReference type="Gene3D" id="2.60.40.3650">
    <property type="match status" value="1"/>
</dbReference>
<proteinExistence type="predicted"/>
<dbReference type="Proteomes" id="UP000235826">
    <property type="component" value="Chromosome"/>
</dbReference>
<dbReference type="InterPro" id="IPR027268">
    <property type="entry name" value="Peptidase_M4/M1_CTD_sf"/>
</dbReference>
<dbReference type="Gene3D" id="2.30.42.10">
    <property type="match status" value="1"/>
</dbReference>